<reference evidence="6 7" key="2">
    <citation type="submission" date="2018-10" db="EMBL/GenBank/DDBJ databases">
        <authorList>
            <consortium name="Pathogen Informatics"/>
        </authorList>
    </citation>
    <scope>NUCLEOTIDE SEQUENCE [LARGE SCALE GENOMIC DNA]</scope>
</reference>
<dbReference type="GO" id="GO:0005634">
    <property type="term" value="C:nucleus"/>
    <property type="evidence" value="ECO:0007669"/>
    <property type="project" value="TreeGrafter"/>
</dbReference>
<proteinExistence type="predicted"/>
<keyword evidence="4" id="KW-0440">LIM domain</keyword>
<evidence type="ECO:0000259" key="5">
    <source>
        <dbReference type="SMART" id="SM00132"/>
    </source>
</evidence>
<evidence type="ECO:0000256" key="4">
    <source>
        <dbReference type="ARBA" id="ARBA00023038"/>
    </source>
</evidence>
<protein>
    <submittedName>
        <fullName evidence="8">LIM zinc-binding domain-containing protein</fullName>
    </submittedName>
</protein>
<feature type="domain" description="LIM zinc-binding" evidence="5">
    <location>
        <begin position="20"/>
        <end position="67"/>
    </location>
</feature>
<dbReference type="PANTHER" id="PTHR24205">
    <property type="entry name" value="FOUR AND A HALF LIM DOMAINS PROTEIN"/>
    <property type="match status" value="1"/>
</dbReference>
<dbReference type="Pfam" id="PF00412">
    <property type="entry name" value="LIM"/>
    <property type="match status" value="1"/>
</dbReference>
<dbReference type="InterPro" id="IPR001781">
    <property type="entry name" value="Znf_LIM"/>
</dbReference>
<dbReference type="PANTHER" id="PTHR24205:SF4">
    <property type="entry name" value="PROTEIN ESPINAS"/>
    <property type="match status" value="1"/>
</dbReference>
<reference evidence="8" key="1">
    <citation type="submission" date="2017-02" db="UniProtKB">
        <authorList>
            <consortium name="WormBaseParasite"/>
        </authorList>
    </citation>
    <scope>IDENTIFICATION</scope>
</reference>
<gene>
    <name evidence="6" type="ORF">MCOS_LOCUS3774</name>
</gene>
<evidence type="ECO:0000256" key="1">
    <source>
        <dbReference type="ARBA" id="ARBA00022723"/>
    </source>
</evidence>
<dbReference type="GO" id="GO:0003712">
    <property type="term" value="F:transcription coregulator activity"/>
    <property type="evidence" value="ECO:0007669"/>
    <property type="project" value="TreeGrafter"/>
</dbReference>
<keyword evidence="1" id="KW-0479">Metal-binding</keyword>
<keyword evidence="7" id="KW-1185">Reference proteome</keyword>
<dbReference type="SUPFAM" id="SSF57716">
    <property type="entry name" value="Glucocorticoid receptor-like (DNA-binding domain)"/>
    <property type="match status" value="2"/>
</dbReference>
<sequence length="69" mass="7728">MALETSQDLIILVQFRAMQQTRFGGCKFITFEDKNWHSECFNCCKCNSSLVGRGFLVEDEGVVCPDCGA</sequence>
<evidence type="ECO:0000256" key="3">
    <source>
        <dbReference type="ARBA" id="ARBA00022833"/>
    </source>
</evidence>
<dbReference type="OrthoDB" id="274660at2759"/>
<dbReference type="AlphaFoldDB" id="A0A0R3UA25"/>
<evidence type="ECO:0000313" key="7">
    <source>
        <dbReference type="Proteomes" id="UP000267029"/>
    </source>
</evidence>
<name>A0A0R3UA25_MESCO</name>
<dbReference type="STRING" id="53468.A0A0R3UA25"/>
<dbReference type="Proteomes" id="UP000267029">
    <property type="component" value="Unassembled WGS sequence"/>
</dbReference>
<keyword evidence="3" id="KW-0862">Zinc</keyword>
<evidence type="ECO:0000256" key="2">
    <source>
        <dbReference type="ARBA" id="ARBA00022737"/>
    </source>
</evidence>
<dbReference type="SMART" id="SM00132">
    <property type="entry name" value="LIM"/>
    <property type="match status" value="1"/>
</dbReference>
<dbReference type="Gene3D" id="2.10.110.10">
    <property type="entry name" value="Cysteine Rich Protein"/>
    <property type="match status" value="1"/>
</dbReference>
<dbReference type="EMBL" id="UXSR01000985">
    <property type="protein sequence ID" value="VDD77771.1"/>
    <property type="molecule type" value="Genomic_DNA"/>
</dbReference>
<dbReference type="WBParaSite" id="MCOS_0000377301-mRNA-1">
    <property type="protein sequence ID" value="MCOS_0000377301-mRNA-1"/>
    <property type="gene ID" value="MCOS_0000377301"/>
</dbReference>
<evidence type="ECO:0000313" key="6">
    <source>
        <dbReference type="EMBL" id="VDD77771.1"/>
    </source>
</evidence>
<dbReference type="GO" id="GO:0046872">
    <property type="term" value="F:metal ion binding"/>
    <property type="evidence" value="ECO:0007669"/>
    <property type="project" value="UniProtKB-KW"/>
</dbReference>
<keyword evidence="2" id="KW-0677">Repeat</keyword>
<evidence type="ECO:0000313" key="8">
    <source>
        <dbReference type="WBParaSite" id="MCOS_0000377301-mRNA-1"/>
    </source>
</evidence>
<organism evidence="8">
    <name type="scientific">Mesocestoides corti</name>
    <name type="common">Flatworm</name>
    <dbReference type="NCBI Taxonomy" id="53468"/>
    <lineage>
        <taxon>Eukaryota</taxon>
        <taxon>Metazoa</taxon>
        <taxon>Spiralia</taxon>
        <taxon>Lophotrochozoa</taxon>
        <taxon>Platyhelminthes</taxon>
        <taxon>Cestoda</taxon>
        <taxon>Eucestoda</taxon>
        <taxon>Cyclophyllidea</taxon>
        <taxon>Mesocestoididae</taxon>
        <taxon>Mesocestoides</taxon>
    </lineage>
</organism>
<accession>A0A0R3UA25</accession>
<dbReference type="GO" id="GO:0030018">
    <property type="term" value="C:Z disc"/>
    <property type="evidence" value="ECO:0007669"/>
    <property type="project" value="TreeGrafter"/>
</dbReference>